<evidence type="ECO:0000313" key="4">
    <source>
        <dbReference type="EMBL" id="SDI20401.1"/>
    </source>
</evidence>
<dbReference type="PANTHER" id="PTHR43479:SF11">
    <property type="entry name" value="ACREF_ENVCD OPERON REPRESSOR-RELATED"/>
    <property type="match status" value="1"/>
</dbReference>
<gene>
    <name evidence="4" type="ORF">SAMN05421846_10526</name>
</gene>
<dbReference type="PROSITE" id="PS50977">
    <property type="entry name" value="HTH_TETR_2"/>
    <property type="match status" value="1"/>
</dbReference>
<feature type="DNA-binding region" description="H-T-H motif" evidence="2">
    <location>
        <begin position="54"/>
        <end position="73"/>
    </location>
</feature>
<name>A0A1G8INN2_9FLAO</name>
<dbReference type="InterPro" id="IPR009057">
    <property type="entry name" value="Homeodomain-like_sf"/>
</dbReference>
<dbReference type="AlphaFoldDB" id="A0A1G8INN2"/>
<evidence type="ECO:0000313" key="5">
    <source>
        <dbReference type="Proteomes" id="UP000198869"/>
    </source>
</evidence>
<dbReference type="GO" id="GO:0003677">
    <property type="term" value="F:DNA binding"/>
    <property type="evidence" value="ECO:0007669"/>
    <property type="project" value="UniProtKB-UniRule"/>
</dbReference>
<proteinExistence type="predicted"/>
<evidence type="ECO:0000259" key="3">
    <source>
        <dbReference type="PROSITE" id="PS50977"/>
    </source>
</evidence>
<dbReference type="PRINTS" id="PR00455">
    <property type="entry name" value="HTHTETR"/>
</dbReference>
<organism evidence="4 5">
    <name type="scientific">Chryseobacterium taeanense</name>
    <dbReference type="NCBI Taxonomy" id="311334"/>
    <lineage>
        <taxon>Bacteria</taxon>
        <taxon>Pseudomonadati</taxon>
        <taxon>Bacteroidota</taxon>
        <taxon>Flavobacteriia</taxon>
        <taxon>Flavobacteriales</taxon>
        <taxon>Weeksellaceae</taxon>
        <taxon>Chryseobacterium group</taxon>
        <taxon>Chryseobacterium</taxon>
    </lineage>
</organism>
<dbReference type="InterPro" id="IPR050624">
    <property type="entry name" value="HTH-type_Tx_Regulator"/>
</dbReference>
<dbReference type="Proteomes" id="UP000198869">
    <property type="component" value="Unassembled WGS sequence"/>
</dbReference>
<accession>A0A1G8INN2</accession>
<dbReference type="PANTHER" id="PTHR43479">
    <property type="entry name" value="ACREF/ENVCD OPERON REPRESSOR-RELATED"/>
    <property type="match status" value="1"/>
</dbReference>
<dbReference type="Pfam" id="PF00440">
    <property type="entry name" value="TetR_N"/>
    <property type="match status" value="1"/>
</dbReference>
<reference evidence="5" key="1">
    <citation type="submission" date="2016-10" db="EMBL/GenBank/DDBJ databases">
        <authorList>
            <person name="Varghese N."/>
            <person name="Submissions S."/>
        </authorList>
    </citation>
    <scope>NUCLEOTIDE SEQUENCE [LARGE SCALE GENOMIC DNA]</scope>
    <source>
        <strain evidence="5">DSM 17071</strain>
    </source>
</reference>
<dbReference type="Gene3D" id="1.10.357.10">
    <property type="entry name" value="Tetracycline Repressor, domain 2"/>
    <property type="match status" value="1"/>
</dbReference>
<dbReference type="STRING" id="311334.SAMN05421846_10526"/>
<evidence type="ECO:0000256" key="2">
    <source>
        <dbReference type="PROSITE-ProRule" id="PRU00335"/>
    </source>
</evidence>
<dbReference type="EMBL" id="FNDW01000005">
    <property type="protein sequence ID" value="SDI20401.1"/>
    <property type="molecule type" value="Genomic_DNA"/>
</dbReference>
<evidence type="ECO:0000256" key="1">
    <source>
        <dbReference type="ARBA" id="ARBA00023125"/>
    </source>
</evidence>
<dbReference type="InterPro" id="IPR001647">
    <property type="entry name" value="HTH_TetR"/>
</dbReference>
<sequence>MLLIKVVLIVMEFQLKFKVNEHLYLKDPENSEIGKAIVKNSIELIHEMGFENFTFRKLALKIGSTEATIYRYFSSKHKLLTYILNWYWSYLEFISKFRLSEINEPKDKIEKLLNIITHHEDYENNIEDYDLRKLHDIVISESSKSYLVKDVDEINKEMVFSPLKSLCNFIGEIIIQAKPDFPYPKSFASTLLETSHNQHFFSEHLPRLTDNDVERKGHKKYVLDYLRFITFTLIK</sequence>
<keyword evidence="1 2" id="KW-0238">DNA-binding</keyword>
<keyword evidence="5" id="KW-1185">Reference proteome</keyword>
<protein>
    <submittedName>
        <fullName evidence="4">DNA-binding transcriptional regulator, AcrR family</fullName>
    </submittedName>
</protein>
<dbReference type="SUPFAM" id="SSF46689">
    <property type="entry name" value="Homeodomain-like"/>
    <property type="match status" value="1"/>
</dbReference>
<feature type="domain" description="HTH tetR-type" evidence="3">
    <location>
        <begin position="31"/>
        <end position="91"/>
    </location>
</feature>